<dbReference type="PROSITE" id="PS50089">
    <property type="entry name" value="ZF_RING_2"/>
    <property type="match status" value="1"/>
</dbReference>
<gene>
    <name evidence="5" type="ORF">E4K63_02630</name>
</gene>
<dbReference type="EMBL" id="CP038241">
    <property type="protein sequence ID" value="QIV95785.1"/>
    <property type="molecule type" value="Genomic_DNA"/>
</dbReference>
<evidence type="ECO:0000256" key="1">
    <source>
        <dbReference type="ARBA" id="ARBA00022723"/>
    </source>
</evidence>
<dbReference type="Proteomes" id="UP000502004">
    <property type="component" value="Chromosome"/>
</dbReference>
<feature type="domain" description="RING-type" evidence="4">
    <location>
        <begin position="29"/>
        <end position="74"/>
    </location>
</feature>
<dbReference type="InterPro" id="IPR052788">
    <property type="entry name" value="RING-type_E3_ligase_ATL"/>
</dbReference>
<evidence type="ECO:0000313" key="5">
    <source>
        <dbReference type="EMBL" id="QIV95785.1"/>
    </source>
</evidence>
<dbReference type="PANTHER" id="PTHR45798">
    <property type="entry name" value="RING-H2 FINGER PROTEIN ATL61-RELATED-RELATED"/>
    <property type="match status" value="1"/>
</dbReference>
<proteinExistence type="predicted"/>
<dbReference type="SUPFAM" id="SSF57850">
    <property type="entry name" value="RING/U-box"/>
    <property type="match status" value="1"/>
</dbReference>
<dbReference type="GO" id="GO:0008270">
    <property type="term" value="F:zinc ion binding"/>
    <property type="evidence" value="ECO:0007669"/>
    <property type="project" value="UniProtKB-KW"/>
</dbReference>
<dbReference type="PANTHER" id="PTHR45798:SF97">
    <property type="entry name" value="ALCOHOL-SENSITIVE RING FINGER PROTEIN 1"/>
    <property type="match status" value="1"/>
</dbReference>
<dbReference type="Gene3D" id="3.30.40.10">
    <property type="entry name" value="Zinc/RING finger domain, C3HC4 (zinc finger)"/>
    <property type="match status" value="1"/>
</dbReference>
<dbReference type="KEGG" id="aii:E4K63_02630"/>
<dbReference type="InterPro" id="IPR013083">
    <property type="entry name" value="Znf_RING/FYVE/PHD"/>
</dbReference>
<evidence type="ECO:0000256" key="3">
    <source>
        <dbReference type="ARBA" id="ARBA00022833"/>
    </source>
</evidence>
<accession>A0AAE6YH20</accession>
<sequence length="373" mass="43752">MLSYVTLNNSQTPPQNLKLSGNDNDKTSCSICLDNFTFSEFNNSKICITTCGHFYHKNCIEQWLKSNHTCPLCKKELLKWDYEVELPVNPMDQNSRKVWFRDLIRAIELDHIITDDEPEIGKEFGTFTVANLKIVINNATQNYLTWRKGIFRVRNINHLFNHWGDKGINRANNLNNKVQAWGNNNDHDLHDAISLFKYICKEIKYFPCSEHSYTTFILNAFKRDFKSIGKHMNSVNYFSQEPNVSEERKNLLSSKLEFILRLKMNGRKIKKSGQLRAKIVGEEINLSSFWKKCFPESPVYSEYHQNISLSNRNNFFHFHVIGEKLRCLIDERISIEPQVNFLIIVANSYDDYYRLYEKIGNLNNIPIVLVKVQ</sequence>
<keyword evidence="1" id="KW-0479">Metal-binding</keyword>
<dbReference type="AlphaFoldDB" id="A0AAE6YH20"/>
<dbReference type="RefSeq" id="WP_133941341.1">
    <property type="nucleotide sequence ID" value="NZ_CP038241.1"/>
</dbReference>
<reference evidence="5 6" key="1">
    <citation type="submission" date="2019-03" db="EMBL/GenBank/DDBJ databases">
        <title>Complete Genome Sequence of Allofrancisella inopinata Strain SYSU YG23 Isolated from Water-Cooling Systems in China.</title>
        <authorList>
            <person name="Ohrman C."/>
            <person name="Uneklint I."/>
            <person name="Sjodin A."/>
        </authorList>
    </citation>
    <scope>NUCLEOTIDE SEQUENCE [LARGE SCALE GENOMIC DNA]</scope>
    <source>
        <strain evidence="5 6">SYSU YG23</strain>
    </source>
</reference>
<protein>
    <submittedName>
        <fullName evidence="5">RING-H2 finger protein</fullName>
    </submittedName>
</protein>
<dbReference type="InterPro" id="IPR001841">
    <property type="entry name" value="Znf_RING"/>
</dbReference>
<name>A0AAE6YH20_9GAMM</name>
<dbReference type="Pfam" id="PF13639">
    <property type="entry name" value="zf-RING_2"/>
    <property type="match status" value="1"/>
</dbReference>
<keyword evidence="3" id="KW-0862">Zinc</keyword>
<evidence type="ECO:0000256" key="2">
    <source>
        <dbReference type="ARBA" id="ARBA00022771"/>
    </source>
</evidence>
<evidence type="ECO:0000259" key="4">
    <source>
        <dbReference type="PROSITE" id="PS50089"/>
    </source>
</evidence>
<keyword evidence="6" id="KW-1185">Reference proteome</keyword>
<organism evidence="5 6">
    <name type="scientific">Allofrancisella inopinata</name>
    <dbReference type="NCBI Taxonomy" id="1085647"/>
    <lineage>
        <taxon>Bacteria</taxon>
        <taxon>Pseudomonadati</taxon>
        <taxon>Pseudomonadota</taxon>
        <taxon>Gammaproteobacteria</taxon>
        <taxon>Thiotrichales</taxon>
        <taxon>Francisellaceae</taxon>
        <taxon>Allofrancisella</taxon>
    </lineage>
</organism>
<dbReference type="CDD" id="cd16454">
    <property type="entry name" value="RING-H2_PA-TM-RING"/>
    <property type="match status" value="1"/>
</dbReference>
<evidence type="ECO:0000313" key="6">
    <source>
        <dbReference type="Proteomes" id="UP000502004"/>
    </source>
</evidence>
<dbReference type="SMART" id="SM00184">
    <property type="entry name" value="RING"/>
    <property type="match status" value="1"/>
</dbReference>
<keyword evidence="2" id="KW-0863">Zinc-finger</keyword>